<evidence type="ECO:0000313" key="2">
    <source>
        <dbReference type="Proteomes" id="UP000321570"/>
    </source>
</evidence>
<feature type="non-terminal residue" evidence="1">
    <location>
        <position position="200"/>
    </location>
</feature>
<protein>
    <submittedName>
        <fullName evidence="1">Uncharacterized protein</fullName>
    </submittedName>
</protein>
<dbReference type="AlphaFoldDB" id="A0A564Z221"/>
<accession>A0A564Z221</accession>
<reference evidence="1 2" key="1">
    <citation type="submission" date="2019-07" db="EMBL/GenBank/DDBJ databases">
        <authorList>
            <person name="Jastrzebski P J."/>
            <person name="Paukszto L."/>
            <person name="Jastrzebski P J."/>
        </authorList>
    </citation>
    <scope>NUCLEOTIDE SEQUENCE [LARGE SCALE GENOMIC DNA]</scope>
    <source>
        <strain evidence="1 2">WMS-il1</strain>
    </source>
</reference>
<dbReference type="EMBL" id="CABIJS010000555">
    <property type="protein sequence ID" value="VUZ53535.1"/>
    <property type="molecule type" value="Genomic_DNA"/>
</dbReference>
<organism evidence="1 2">
    <name type="scientific">Hymenolepis diminuta</name>
    <name type="common">Rat tapeworm</name>
    <dbReference type="NCBI Taxonomy" id="6216"/>
    <lineage>
        <taxon>Eukaryota</taxon>
        <taxon>Metazoa</taxon>
        <taxon>Spiralia</taxon>
        <taxon>Lophotrochozoa</taxon>
        <taxon>Platyhelminthes</taxon>
        <taxon>Cestoda</taxon>
        <taxon>Eucestoda</taxon>
        <taxon>Cyclophyllidea</taxon>
        <taxon>Hymenolepididae</taxon>
        <taxon>Hymenolepis</taxon>
    </lineage>
</organism>
<evidence type="ECO:0000313" key="1">
    <source>
        <dbReference type="EMBL" id="VUZ53535.1"/>
    </source>
</evidence>
<dbReference type="Proteomes" id="UP000321570">
    <property type="component" value="Unassembled WGS sequence"/>
</dbReference>
<name>A0A564Z221_HYMDI</name>
<gene>
    <name evidence="1" type="ORF">WMSIL1_LOCUS11880</name>
</gene>
<proteinExistence type="predicted"/>
<keyword evidence="2" id="KW-1185">Reference proteome</keyword>
<sequence>MCQRILLELTNIDRIPFDFKRCYTITCRNLELSNHPVIWKLALDLQNDCIEHMSKTEIDEVGSNSSCMKCLLKYAAEVYLGESEVNALISAHGEERLSYLRNFLRLHDNDNRLYSELSDEIVIEMMQKLANSRPHVCENVVNYGGYEILTKILQMTKSRVDLVNTVKSLKKLLQILKPYFMKIKAKTVTCKAVNCLQKFT</sequence>